<evidence type="ECO:0000256" key="2">
    <source>
        <dbReference type="ARBA" id="ARBA00007193"/>
    </source>
</evidence>
<feature type="transmembrane region" description="Helical" evidence="14">
    <location>
        <begin position="292"/>
        <end position="314"/>
    </location>
</feature>
<protein>
    <submittedName>
        <fullName evidence="15">Uncharacterized protein</fullName>
    </submittedName>
</protein>
<keyword evidence="9 14" id="KW-0472">Membrane</keyword>
<keyword evidence="3 13" id="KW-0813">Transport</keyword>
<keyword evidence="11 13" id="KW-0739">Sodium transport</keyword>
<keyword evidence="8 13" id="KW-0406">Ion transport</keyword>
<comment type="subcellular location">
    <subcellularLocation>
        <location evidence="1">Membrane</location>
        <topology evidence="1">Multi-pass membrane protein</topology>
    </subcellularLocation>
</comment>
<dbReference type="GO" id="GO:0005886">
    <property type="term" value="C:plasma membrane"/>
    <property type="evidence" value="ECO:0007669"/>
    <property type="project" value="TreeGrafter"/>
</dbReference>
<evidence type="ECO:0000256" key="14">
    <source>
        <dbReference type="SAM" id="Phobius"/>
    </source>
</evidence>
<evidence type="ECO:0000313" key="15">
    <source>
        <dbReference type="EMBL" id="TKR86444.1"/>
    </source>
</evidence>
<evidence type="ECO:0000256" key="6">
    <source>
        <dbReference type="ARBA" id="ARBA00022989"/>
    </source>
</evidence>
<keyword evidence="10" id="KW-0325">Glycoprotein</keyword>
<evidence type="ECO:0000313" key="16">
    <source>
        <dbReference type="Proteomes" id="UP000298663"/>
    </source>
</evidence>
<keyword evidence="16" id="KW-1185">Reference proteome</keyword>
<dbReference type="AlphaFoldDB" id="A0A4U5NTG4"/>
<sequence length="361" mass="42048">MGSGFQKTNLYHFSPERVEELNDMYLKVRGENSTQDFFYLFFNRFGLQCHEFFQFCKLGNHVLNCCNITVPTYTIRRGRCFRTKTLYQESFDELGKLRLQMKAPAQMDKKLPTTRQLISFIGEQKPEMAPFPRYYIYPNLWNKMRVSAEEISLFPAAEICSEEPVSKATCYLEKWLVDSVEEPFSCTYPYMQEYRNVSLESCDPITLAMNYSLTIQSNNYLAHNCLLPCYRWEYSVALERTDIKLIDPQANLSSLPYQFRIDVSYNDLQYESITEVATTTFFGLLSQIGGQLSLFLGSSILNLVQSFIMIFILTSRSLRRSSRRQVEPVETPLPQVMSIDSQIKPKENGYTVADEYYGIRL</sequence>
<keyword evidence="4 13" id="KW-0894">Sodium channel</keyword>
<evidence type="ECO:0000256" key="3">
    <source>
        <dbReference type="ARBA" id="ARBA00022448"/>
    </source>
</evidence>
<keyword evidence="12 13" id="KW-0407">Ion channel</keyword>
<proteinExistence type="inferred from homology"/>
<accession>A0A4U5NTG4</accession>
<reference evidence="15 16" key="1">
    <citation type="journal article" date="2015" name="Genome Biol.">
        <title>Comparative genomics of Steinernema reveals deeply conserved gene regulatory networks.</title>
        <authorList>
            <person name="Dillman A.R."/>
            <person name="Macchietto M."/>
            <person name="Porter C.F."/>
            <person name="Rogers A."/>
            <person name="Williams B."/>
            <person name="Antoshechkin I."/>
            <person name="Lee M.M."/>
            <person name="Goodwin Z."/>
            <person name="Lu X."/>
            <person name="Lewis E.E."/>
            <person name="Goodrich-Blair H."/>
            <person name="Stock S.P."/>
            <person name="Adams B.J."/>
            <person name="Sternberg P.W."/>
            <person name="Mortazavi A."/>
        </authorList>
    </citation>
    <scope>NUCLEOTIDE SEQUENCE [LARGE SCALE GENOMIC DNA]</scope>
    <source>
        <strain evidence="15 16">ALL</strain>
    </source>
</reference>
<dbReference type="PANTHER" id="PTHR11690:SF1">
    <property type="entry name" value="DEGENERIN LIKE"/>
    <property type="match status" value="1"/>
</dbReference>
<keyword evidence="5 13" id="KW-0812">Transmembrane</keyword>
<dbReference type="PANTHER" id="PTHR11690">
    <property type="entry name" value="AMILORIDE-SENSITIVE SODIUM CHANNEL-RELATED"/>
    <property type="match status" value="1"/>
</dbReference>
<organism evidence="15 16">
    <name type="scientific">Steinernema carpocapsae</name>
    <name type="common">Entomopathogenic nematode</name>
    <dbReference type="NCBI Taxonomy" id="34508"/>
    <lineage>
        <taxon>Eukaryota</taxon>
        <taxon>Metazoa</taxon>
        <taxon>Ecdysozoa</taxon>
        <taxon>Nematoda</taxon>
        <taxon>Chromadorea</taxon>
        <taxon>Rhabditida</taxon>
        <taxon>Tylenchina</taxon>
        <taxon>Panagrolaimomorpha</taxon>
        <taxon>Strongyloidoidea</taxon>
        <taxon>Steinernematidae</taxon>
        <taxon>Steinernema</taxon>
    </lineage>
</organism>
<dbReference type="GO" id="GO:0015280">
    <property type="term" value="F:ligand-gated sodium channel activity"/>
    <property type="evidence" value="ECO:0007669"/>
    <property type="project" value="TreeGrafter"/>
</dbReference>
<gene>
    <name evidence="15" type="ORF">L596_011037</name>
</gene>
<evidence type="ECO:0000256" key="4">
    <source>
        <dbReference type="ARBA" id="ARBA00022461"/>
    </source>
</evidence>
<keyword evidence="6 14" id="KW-1133">Transmembrane helix</keyword>
<name>A0A4U5NTG4_STECR</name>
<evidence type="ECO:0000256" key="1">
    <source>
        <dbReference type="ARBA" id="ARBA00004141"/>
    </source>
</evidence>
<evidence type="ECO:0000256" key="11">
    <source>
        <dbReference type="ARBA" id="ARBA00023201"/>
    </source>
</evidence>
<dbReference type="EMBL" id="AZBU02000003">
    <property type="protein sequence ID" value="TKR86444.1"/>
    <property type="molecule type" value="Genomic_DNA"/>
</dbReference>
<evidence type="ECO:0000256" key="5">
    <source>
        <dbReference type="ARBA" id="ARBA00022692"/>
    </source>
</evidence>
<dbReference type="Gene3D" id="1.10.287.770">
    <property type="entry name" value="YojJ-like"/>
    <property type="match status" value="1"/>
</dbReference>
<dbReference type="OrthoDB" id="5874059at2759"/>
<dbReference type="Proteomes" id="UP000298663">
    <property type="component" value="Unassembled WGS sequence"/>
</dbReference>
<evidence type="ECO:0000256" key="13">
    <source>
        <dbReference type="RuleBase" id="RU000679"/>
    </source>
</evidence>
<evidence type="ECO:0000256" key="12">
    <source>
        <dbReference type="ARBA" id="ARBA00023303"/>
    </source>
</evidence>
<comment type="caution">
    <text evidence="15">The sequence shown here is derived from an EMBL/GenBank/DDBJ whole genome shotgun (WGS) entry which is preliminary data.</text>
</comment>
<dbReference type="InterPro" id="IPR001873">
    <property type="entry name" value="ENaC"/>
</dbReference>
<evidence type="ECO:0000256" key="9">
    <source>
        <dbReference type="ARBA" id="ARBA00023136"/>
    </source>
</evidence>
<dbReference type="Pfam" id="PF00858">
    <property type="entry name" value="ASC"/>
    <property type="match status" value="1"/>
</dbReference>
<keyword evidence="7" id="KW-0915">Sodium</keyword>
<reference evidence="15 16" key="2">
    <citation type="journal article" date="2019" name="G3 (Bethesda)">
        <title>Hybrid Assembly of the Genome of the Entomopathogenic Nematode Steinernema carpocapsae Identifies the X-Chromosome.</title>
        <authorList>
            <person name="Serra L."/>
            <person name="Macchietto M."/>
            <person name="Macias-Munoz A."/>
            <person name="McGill C.J."/>
            <person name="Rodriguez I.M."/>
            <person name="Rodriguez B."/>
            <person name="Murad R."/>
            <person name="Mortazavi A."/>
        </authorList>
    </citation>
    <scope>NUCLEOTIDE SEQUENCE [LARGE SCALE GENOMIC DNA]</scope>
    <source>
        <strain evidence="15 16">ALL</strain>
    </source>
</reference>
<comment type="similarity">
    <text evidence="2 13">Belongs to the amiloride-sensitive sodium channel (TC 1.A.6) family.</text>
</comment>
<evidence type="ECO:0000256" key="8">
    <source>
        <dbReference type="ARBA" id="ARBA00023065"/>
    </source>
</evidence>
<evidence type="ECO:0000256" key="10">
    <source>
        <dbReference type="ARBA" id="ARBA00023180"/>
    </source>
</evidence>
<evidence type="ECO:0000256" key="7">
    <source>
        <dbReference type="ARBA" id="ARBA00023053"/>
    </source>
</evidence>